<proteinExistence type="predicted"/>
<reference evidence="3" key="1">
    <citation type="submission" date="2017-10" db="EMBL/GenBank/DDBJ databases">
        <authorList>
            <person name="Frank J."/>
        </authorList>
    </citation>
    <scope>NUCLEOTIDE SEQUENCE [LARGE SCALE GENOMIC DNA]</scope>
</reference>
<evidence type="ECO:0000313" key="3">
    <source>
        <dbReference type="Proteomes" id="UP000221734"/>
    </source>
</evidence>
<dbReference type="EMBL" id="LT934425">
    <property type="protein sequence ID" value="SOH04317.1"/>
    <property type="molecule type" value="Genomic_DNA"/>
</dbReference>
<name>A0A2C9CHT7_KUEST</name>
<dbReference type="Proteomes" id="UP000501926">
    <property type="component" value="Chromosome"/>
</dbReference>
<organism evidence="2 3">
    <name type="scientific">Kuenenia stuttgartiensis</name>
    <dbReference type="NCBI Taxonomy" id="174633"/>
    <lineage>
        <taxon>Bacteria</taxon>
        <taxon>Pseudomonadati</taxon>
        <taxon>Planctomycetota</taxon>
        <taxon>Candidatus Brocadiia</taxon>
        <taxon>Candidatus Brocadiales</taxon>
        <taxon>Candidatus Brocadiaceae</taxon>
        <taxon>Candidatus Kuenenia</taxon>
    </lineage>
</organism>
<reference evidence="2" key="2">
    <citation type="submission" date="2017-10" db="EMBL/GenBank/DDBJ databases">
        <authorList>
            <person name="Banno H."/>
            <person name="Chua N.-H."/>
        </authorList>
    </citation>
    <scope>NUCLEOTIDE SEQUENCE [LARGE SCALE GENOMIC DNA]</scope>
    <source>
        <strain evidence="2">Kuenenia_mbr1_ru-nijmegen</strain>
    </source>
</reference>
<protein>
    <submittedName>
        <fullName evidence="2">Uncharacterized protein</fullName>
    </submittedName>
</protein>
<gene>
    <name evidence="1" type="ORF">KsCSTR_04100</name>
    <name evidence="2" type="ORF">KSMBR1_1818</name>
</gene>
<accession>A0A2C9CHT7</accession>
<keyword evidence="3" id="KW-1185">Reference proteome</keyword>
<evidence type="ECO:0000313" key="1">
    <source>
        <dbReference type="EMBL" id="QII09789.1"/>
    </source>
</evidence>
<dbReference type="KEGG" id="kst:KSMBR1_1818"/>
<dbReference type="Proteomes" id="UP000221734">
    <property type="component" value="Chromosome Kuenenia_stuttgartiensis_MBR1"/>
</dbReference>
<evidence type="ECO:0000313" key="2">
    <source>
        <dbReference type="EMBL" id="SOH04317.1"/>
    </source>
</evidence>
<dbReference type="AlphaFoldDB" id="A0A2C9CHT7"/>
<evidence type="ECO:0000313" key="4">
    <source>
        <dbReference type="Proteomes" id="UP000501926"/>
    </source>
</evidence>
<sequence>MFHGVPGYALLCRIIEASIAIDGHHKGLPDKSAWKSDTEPFNRGEVSGFEKIKRDFIRYPCQIVLPYINIIDQTSVAELLYDLGTLARIAHLPLQYKEALILAKDRNIPIPEAEQKILD</sequence>
<dbReference type="EMBL" id="CP049055">
    <property type="protein sequence ID" value="QII09789.1"/>
    <property type="molecule type" value="Genomic_DNA"/>
</dbReference>
<reference evidence="1 4" key="3">
    <citation type="submission" date="2020-02" db="EMBL/GenBank/DDBJ databases">
        <title>Newly sequenced genome of strain CSTR1 showed variability in Candidatus Kuenenia stuttgartiensis genomes.</title>
        <authorList>
            <person name="Ding C."/>
            <person name="Adrian L."/>
        </authorList>
    </citation>
    <scope>NUCLEOTIDE SEQUENCE [LARGE SCALE GENOMIC DNA]</scope>
    <source>
        <strain evidence="1 4">CSTR1</strain>
    </source>
</reference>